<dbReference type="GO" id="GO:0016758">
    <property type="term" value="F:hexosyltransferase activity"/>
    <property type="evidence" value="ECO:0007669"/>
    <property type="project" value="TreeGrafter"/>
</dbReference>
<evidence type="ECO:0000313" key="4">
    <source>
        <dbReference type="Proteomes" id="UP001210770"/>
    </source>
</evidence>
<reference evidence="3" key="1">
    <citation type="submission" date="2023-01" db="EMBL/GenBank/DDBJ databases">
        <title>Comparative genomic analysis of cold water coral derived Sulfitobacter faviae: insights into their metabolism and habitat adaptation.</title>
        <authorList>
            <person name="Guo Y."/>
            <person name="Lin S."/>
            <person name="Huang Z."/>
            <person name="Tang K."/>
            <person name="Wang X."/>
        </authorList>
    </citation>
    <scope>NUCLEOTIDE SEQUENCE</scope>
    <source>
        <strain evidence="3">SCSIO W_1865</strain>
    </source>
</reference>
<dbReference type="InterPro" id="IPR004629">
    <property type="entry name" value="WecG_TagA_CpsF"/>
</dbReference>
<dbReference type="PANTHER" id="PTHR34136:SF1">
    <property type="entry name" value="UDP-N-ACETYL-D-MANNOSAMINURONIC ACID TRANSFERASE"/>
    <property type="match status" value="1"/>
</dbReference>
<keyword evidence="2" id="KW-0808">Transferase</keyword>
<name>A0AAX3LLD8_9RHOB</name>
<gene>
    <name evidence="3" type="ORF">PL336_11885</name>
</gene>
<proteinExistence type="predicted"/>
<dbReference type="CDD" id="cd06533">
    <property type="entry name" value="Glyco_transf_WecG_TagA"/>
    <property type="match status" value="1"/>
</dbReference>
<sequence length="248" mass="26703">MKYGTGTAAVEVNVATRAALFQALRARFATGQGFALATLNLDHLTKLPRDAGFAAAYRAQDFIVADGRPVVWLSQLAKQPVELMPGSDLILPLCELAAAHSLPVAFFGSDKDALQGAAVALRTRLPGLEICHIAAPPMGFDPESAEADTALREIAQSGARLCFLALGAPKQEILAARGRDIAPGVGFASIGAGLDFLAGRQRRAPKWMRMLALEWLWRAMQSPARMVPRYARCFAILPRLTLAAWRAR</sequence>
<dbReference type="EMBL" id="CP116423">
    <property type="protein sequence ID" value="WCE69499.1"/>
    <property type="molecule type" value="Genomic_DNA"/>
</dbReference>
<dbReference type="Pfam" id="PF03808">
    <property type="entry name" value="Glyco_tran_WecG"/>
    <property type="match status" value="1"/>
</dbReference>
<dbReference type="NCBIfam" id="TIGR00696">
    <property type="entry name" value="wecG_tagA_cpsF"/>
    <property type="match status" value="1"/>
</dbReference>
<evidence type="ECO:0000313" key="3">
    <source>
        <dbReference type="EMBL" id="WCE69499.1"/>
    </source>
</evidence>
<keyword evidence="1" id="KW-0328">Glycosyltransferase</keyword>
<accession>A0AAX3LLD8</accession>
<organism evidence="3 4">
    <name type="scientific">Sulfitobacter faviae</name>
    <dbReference type="NCBI Taxonomy" id="1775881"/>
    <lineage>
        <taxon>Bacteria</taxon>
        <taxon>Pseudomonadati</taxon>
        <taxon>Pseudomonadota</taxon>
        <taxon>Alphaproteobacteria</taxon>
        <taxon>Rhodobacterales</taxon>
        <taxon>Roseobacteraceae</taxon>
        <taxon>Sulfitobacter</taxon>
    </lineage>
</organism>
<dbReference type="AlphaFoldDB" id="A0AAX3LLD8"/>
<protein>
    <submittedName>
        <fullName evidence="3">WecB/TagA/CpsF family glycosyltransferase</fullName>
    </submittedName>
</protein>
<dbReference type="RefSeq" id="WP_271687842.1">
    <property type="nucleotide sequence ID" value="NZ_CP116423.1"/>
</dbReference>
<evidence type="ECO:0000256" key="1">
    <source>
        <dbReference type="ARBA" id="ARBA00022676"/>
    </source>
</evidence>
<evidence type="ECO:0000256" key="2">
    <source>
        <dbReference type="ARBA" id="ARBA00022679"/>
    </source>
</evidence>
<dbReference type="Proteomes" id="UP001210770">
    <property type="component" value="Chromosome"/>
</dbReference>
<dbReference type="PANTHER" id="PTHR34136">
    <property type="match status" value="1"/>
</dbReference>